<reference evidence="3" key="1">
    <citation type="submission" date="2021-06" db="EMBL/GenBank/DDBJ databases">
        <title>44 bacteria genomes isolated from Dapeng, Shenzhen.</title>
        <authorList>
            <person name="Zheng W."/>
            <person name="Yu S."/>
            <person name="Huang Y."/>
        </authorList>
    </citation>
    <scope>NUCLEOTIDE SEQUENCE</scope>
    <source>
        <strain evidence="3">DP5N28-2</strain>
    </source>
</reference>
<dbReference type="FunFam" id="3.40.50.2000:FF:000009">
    <property type="entry name" value="Sterol 3-beta-glucosyltransferase UGT80A2"/>
    <property type="match status" value="1"/>
</dbReference>
<gene>
    <name evidence="3" type="ORF">KUV50_18235</name>
</gene>
<dbReference type="GO" id="GO:0008194">
    <property type="term" value="F:UDP-glycosyltransferase activity"/>
    <property type="evidence" value="ECO:0007669"/>
    <property type="project" value="InterPro"/>
</dbReference>
<dbReference type="Gene3D" id="3.40.50.2000">
    <property type="entry name" value="Glycogen Phosphorylase B"/>
    <property type="match status" value="2"/>
</dbReference>
<accession>A0A953HQV5</accession>
<dbReference type="Proteomes" id="UP000753961">
    <property type="component" value="Unassembled WGS sequence"/>
</dbReference>
<organism evidence="3 4">
    <name type="scientific">Membranihabitans marinus</name>
    <dbReference type="NCBI Taxonomy" id="1227546"/>
    <lineage>
        <taxon>Bacteria</taxon>
        <taxon>Pseudomonadati</taxon>
        <taxon>Bacteroidota</taxon>
        <taxon>Saprospiria</taxon>
        <taxon>Saprospirales</taxon>
        <taxon>Saprospiraceae</taxon>
        <taxon>Membranihabitans</taxon>
    </lineage>
</organism>
<dbReference type="PANTHER" id="PTHR48050">
    <property type="entry name" value="STEROL 3-BETA-GLUCOSYLTRANSFERASE"/>
    <property type="match status" value="1"/>
</dbReference>
<dbReference type="Pfam" id="PF03033">
    <property type="entry name" value="Glyco_transf_28"/>
    <property type="match status" value="1"/>
</dbReference>
<dbReference type="GO" id="GO:0016758">
    <property type="term" value="F:hexosyltransferase activity"/>
    <property type="evidence" value="ECO:0007669"/>
    <property type="project" value="InterPro"/>
</dbReference>
<keyword evidence="4" id="KW-1185">Reference proteome</keyword>
<evidence type="ECO:0000259" key="1">
    <source>
        <dbReference type="Pfam" id="PF03033"/>
    </source>
</evidence>
<dbReference type="GO" id="GO:0033072">
    <property type="term" value="P:vancomycin biosynthetic process"/>
    <property type="evidence" value="ECO:0007669"/>
    <property type="project" value="UniProtKB-ARBA"/>
</dbReference>
<dbReference type="CDD" id="cd03784">
    <property type="entry name" value="GT1_Gtf-like"/>
    <property type="match status" value="1"/>
</dbReference>
<dbReference type="AlphaFoldDB" id="A0A953HQV5"/>
<dbReference type="Pfam" id="PF06722">
    <property type="entry name" value="EryCIII-like_C"/>
    <property type="match status" value="1"/>
</dbReference>
<name>A0A953HQV5_9BACT</name>
<dbReference type="InterPro" id="IPR002213">
    <property type="entry name" value="UDP_glucos_trans"/>
</dbReference>
<evidence type="ECO:0000259" key="2">
    <source>
        <dbReference type="Pfam" id="PF06722"/>
    </source>
</evidence>
<protein>
    <submittedName>
        <fullName evidence="3">Glycosyltransferase</fullName>
    </submittedName>
</protein>
<evidence type="ECO:0000313" key="4">
    <source>
        <dbReference type="Proteomes" id="UP000753961"/>
    </source>
</evidence>
<dbReference type="PANTHER" id="PTHR48050:SF13">
    <property type="entry name" value="STEROL 3-BETA-GLUCOSYLTRANSFERASE UGT80A2"/>
    <property type="match status" value="1"/>
</dbReference>
<feature type="domain" description="Erythromycin biosynthesis protein CIII-like C-terminal" evidence="2">
    <location>
        <begin position="307"/>
        <end position="408"/>
    </location>
</feature>
<dbReference type="InterPro" id="IPR050426">
    <property type="entry name" value="Glycosyltransferase_28"/>
</dbReference>
<dbReference type="InterPro" id="IPR004276">
    <property type="entry name" value="GlycoTrans_28_N"/>
</dbReference>
<dbReference type="RefSeq" id="WP_222581647.1">
    <property type="nucleotide sequence ID" value="NZ_JAHVHU010000023.1"/>
</dbReference>
<dbReference type="GO" id="GO:0005975">
    <property type="term" value="P:carbohydrate metabolic process"/>
    <property type="evidence" value="ECO:0007669"/>
    <property type="project" value="InterPro"/>
</dbReference>
<dbReference type="SUPFAM" id="SSF53756">
    <property type="entry name" value="UDP-Glycosyltransferase/glycogen phosphorylase"/>
    <property type="match status" value="1"/>
</dbReference>
<dbReference type="EMBL" id="JAHVHU010000023">
    <property type="protein sequence ID" value="MBY5960097.1"/>
    <property type="molecule type" value="Genomic_DNA"/>
</dbReference>
<evidence type="ECO:0000313" key="3">
    <source>
        <dbReference type="EMBL" id="MBY5960097.1"/>
    </source>
</evidence>
<sequence>MRILLTSLGTRGDIEPFLAIGELLKEQGHEVICAFESEFESLVIESRMEFLSLDGGISHALLKDRLSHTLKEKFSLRKLGEYRRLYLDGLAYSRALVYRQSQVISEVKPDKVIYSGLTNYPVIWSMDHPGKAILLLPVPFLYHYVQNHSFLLFRTDFGPMINKWTYRFAHYLISQGIALSARKSNIGEKTNASKIRKFLKRNKTIYTISRALFPQPDYWEDHSKVLGFYQRTRRSTWYPDQKLLDFLIAHEKIVFVTFGSMINRNPEKVTRIFMDIFTKYNIPVIFNTFSGGLIAPSDYDHTQFLFVSSIPYDYIFRHIHSVIHHGGSGTTHNGLKWGCPTLIIPHIFDQFVWNDLIAERGIGPKGPSIHRFTCTAVESKILDLYTNESYKERAVELARKMNEEDLKEELCRFILEP</sequence>
<comment type="caution">
    <text evidence="3">The sequence shown here is derived from an EMBL/GenBank/DDBJ whole genome shotgun (WGS) entry which is preliminary data.</text>
</comment>
<feature type="domain" description="Glycosyltransferase family 28 N-terminal" evidence="1">
    <location>
        <begin position="3"/>
        <end position="81"/>
    </location>
</feature>
<proteinExistence type="predicted"/>
<dbReference type="InterPro" id="IPR010610">
    <property type="entry name" value="EryCIII-like_C"/>
</dbReference>